<dbReference type="Pfam" id="PF23598">
    <property type="entry name" value="LRR_14"/>
    <property type="match status" value="1"/>
</dbReference>
<dbReference type="SUPFAM" id="SSF118290">
    <property type="entry name" value="WRKY DNA-binding domain"/>
    <property type="match status" value="1"/>
</dbReference>
<dbReference type="InterPro" id="IPR002182">
    <property type="entry name" value="NB-ARC"/>
</dbReference>
<comment type="subcellular location">
    <subcellularLocation>
        <location evidence="1">Nucleus</location>
    </subcellularLocation>
</comment>
<dbReference type="PANTHER" id="PTHR23155:SF906">
    <property type="entry name" value="OS08G0205100 PROTEIN"/>
    <property type="match status" value="1"/>
</dbReference>
<dbReference type="Pfam" id="PF18052">
    <property type="entry name" value="Rx_N"/>
    <property type="match status" value="1"/>
</dbReference>
<dbReference type="GO" id="GO:0005634">
    <property type="term" value="C:nucleus"/>
    <property type="evidence" value="ECO:0007669"/>
    <property type="project" value="UniProtKB-SubCell"/>
</dbReference>
<dbReference type="EMBL" id="JAUUTY010000549">
    <property type="protein sequence ID" value="KAK1600859.1"/>
    <property type="molecule type" value="Genomic_DNA"/>
</dbReference>
<dbReference type="GO" id="GO:0009626">
    <property type="term" value="P:plant-type hypersensitive response"/>
    <property type="evidence" value="ECO:0007669"/>
    <property type="project" value="UniProtKB-ARBA"/>
</dbReference>
<dbReference type="AlphaFoldDB" id="A0AAD8VC15"/>
<feature type="domain" description="WRKY" evidence="13">
    <location>
        <begin position="934"/>
        <end position="990"/>
    </location>
</feature>
<evidence type="ECO:0000313" key="14">
    <source>
        <dbReference type="EMBL" id="KAK1600859.1"/>
    </source>
</evidence>
<name>A0AAD8VC15_LOLMU</name>
<dbReference type="InterPro" id="IPR055414">
    <property type="entry name" value="LRR_R13L4/SHOC2-like"/>
</dbReference>
<comment type="similarity">
    <text evidence="2">Belongs to the disease resistance NB-LRR family.</text>
</comment>
<dbReference type="Pfam" id="PF00931">
    <property type="entry name" value="NB-ARC"/>
    <property type="match status" value="1"/>
</dbReference>
<dbReference type="InterPro" id="IPR042197">
    <property type="entry name" value="Apaf_helical"/>
</dbReference>
<keyword evidence="15" id="KW-1185">Reference proteome</keyword>
<dbReference type="GO" id="GO:0043565">
    <property type="term" value="F:sequence-specific DNA binding"/>
    <property type="evidence" value="ECO:0007669"/>
    <property type="project" value="InterPro"/>
</dbReference>
<dbReference type="Gene3D" id="1.20.5.4130">
    <property type="match status" value="1"/>
</dbReference>
<evidence type="ECO:0000256" key="7">
    <source>
        <dbReference type="ARBA" id="ARBA00023015"/>
    </source>
</evidence>
<evidence type="ECO:0000256" key="11">
    <source>
        <dbReference type="ARBA" id="ARBA00023242"/>
    </source>
</evidence>
<dbReference type="GO" id="GO:0002758">
    <property type="term" value="P:innate immune response-activating signaling pathway"/>
    <property type="evidence" value="ECO:0007669"/>
    <property type="project" value="UniProtKB-ARBA"/>
</dbReference>
<evidence type="ECO:0000256" key="12">
    <source>
        <dbReference type="SAM" id="MobiDB-lite"/>
    </source>
</evidence>
<evidence type="ECO:0000313" key="15">
    <source>
        <dbReference type="Proteomes" id="UP001231189"/>
    </source>
</evidence>
<evidence type="ECO:0000256" key="5">
    <source>
        <dbReference type="ARBA" id="ARBA00022741"/>
    </source>
</evidence>
<keyword evidence="4" id="KW-0677">Repeat</keyword>
<dbReference type="Gene3D" id="3.80.10.10">
    <property type="entry name" value="Ribonuclease Inhibitor"/>
    <property type="match status" value="1"/>
</dbReference>
<dbReference type="InterPro" id="IPR044974">
    <property type="entry name" value="Disease_R_plants"/>
</dbReference>
<gene>
    <name evidence="14" type="ORF">QYE76_017946</name>
</gene>
<evidence type="ECO:0000256" key="1">
    <source>
        <dbReference type="ARBA" id="ARBA00004123"/>
    </source>
</evidence>
<keyword evidence="7" id="KW-0805">Transcription regulation</keyword>
<dbReference type="InterPro" id="IPR003657">
    <property type="entry name" value="WRKY_dom"/>
</dbReference>
<evidence type="ECO:0000256" key="10">
    <source>
        <dbReference type="ARBA" id="ARBA00023163"/>
    </source>
</evidence>
<dbReference type="InterPro" id="IPR041118">
    <property type="entry name" value="Rx_N"/>
</dbReference>
<dbReference type="Pfam" id="PF03106">
    <property type="entry name" value="WRKY"/>
    <property type="match status" value="1"/>
</dbReference>
<dbReference type="GO" id="GO:0042742">
    <property type="term" value="P:defense response to bacterium"/>
    <property type="evidence" value="ECO:0007669"/>
    <property type="project" value="UniProtKB-ARBA"/>
</dbReference>
<keyword evidence="9" id="KW-0238">DNA-binding</keyword>
<keyword evidence="10" id="KW-0804">Transcription</keyword>
<accession>A0AAD8VC15</accession>
<dbReference type="Gene3D" id="1.10.8.430">
    <property type="entry name" value="Helical domain of apoptotic protease-activating factors"/>
    <property type="match status" value="1"/>
</dbReference>
<dbReference type="InterPro" id="IPR058922">
    <property type="entry name" value="WHD_DRP"/>
</dbReference>
<evidence type="ECO:0000256" key="4">
    <source>
        <dbReference type="ARBA" id="ARBA00022737"/>
    </source>
</evidence>
<organism evidence="14 15">
    <name type="scientific">Lolium multiflorum</name>
    <name type="common">Italian ryegrass</name>
    <name type="synonym">Lolium perenne subsp. multiflorum</name>
    <dbReference type="NCBI Taxonomy" id="4521"/>
    <lineage>
        <taxon>Eukaryota</taxon>
        <taxon>Viridiplantae</taxon>
        <taxon>Streptophyta</taxon>
        <taxon>Embryophyta</taxon>
        <taxon>Tracheophyta</taxon>
        <taxon>Spermatophyta</taxon>
        <taxon>Magnoliopsida</taxon>
        <taxon>Liliopsida</taxon>
        <taxon>Poales</taxon>
        <taxon>Poaceae</taxon>
        <taxon>BOP clade</taxon>
        <taxon>Pooideae</taxon>
        <taxon>Poodae</taxon>
        <taxon>Poeae</taxon>
        <taxon>Poeae Chloroplast Group 2 (Poeae type)</taxon>
        <taxon>Loliodinae</taxon>
        <taxon>Loliinae</taxon>
        <taxon>Lolium</taxon>
    </lineage>
</organism>
<proteinExistence type="inferred from homology"/>
<evidence type="ECO:0000256" key="8">
    <source>
        <dbReference type="ARBA" id="ARBA00023054"/>
    </source>
</evidence>
<dbReference type="FunFam" id="3.40.50.300:FF:001091">
    <property type="entry name" value="Probable disease resistance protein At1g61300"/>
    <property type="match status" value="1"/>
</dbReference>
<comment type="caution">
    <text evidence="14">The sequence shown here is derived from an EMBL/GenBank/DDBJ whole genome shotgun (WGS) entry which is preliminary data.</text>
</comment>
<dbReference type="CDD" id="cd14798">
    <property type="entry name" value="RX-CC_like"/>
    <property type="match status" value="1"/>
</dbReference>
<dbReference type="InterPro" id="IPR027417">
    <property type="entry name" value="P-loop_NTPase"/>
</dbReference>
<dbReference type="SUPFAM" id="SSF52058">
    <property type="entry name" value="L domain-like"/>
    <property type="match status" value="1"/>
</dbReference>
<dbReference type="Pfam" id="PF23559">
    <property type="entry name" value="WHD_DRP"/>
    <property type="match status" value="1"/>
</dbReference>
<evidence type="ECO:0000256" key="9">
    <source>
        <dbReference type="ARBA" id="ARBA00023125"/>
    </source>
</evidence>
<dbReference type="InterPro" id="IPR032675">
    <property type="entry name" value="LRR_dom_sf"/>
</dbReference>
<evidence type="ECO:0000256" key="6">
    <source>
        <dbReference type="ARBA" id="ARBA00022821"/>
    </source>
</evidence>
<evidence type="ECO:0000259" key="13">
    <source>
        <dbReference type="PROSITE" id="PS50811"/>
    </source>
</evidence>
<keyword evidence="5" id="KW-0547">Nucleotide-binding</keyword>
<dbReference type="SMART" id="SM00774">
    <property type="entry name" value="WRKY"/>
    <property type="match status" value="1"/>
</dbReference>
<keyword evidence="11" id="KW-0539">Nucleus</keyword>
<dbReference type="PROSITE" id="PS50811">
    <property type="entry name" value="WRKY"/>
    <property type="match status" value="1"/>
</dbReference>
<dbReference type="InterPro" id="IPR036576">
    <property type="entry name" value="WRKY_dom_sf"/>
</dbReference>
<dbReference type="Gene3D" id="2.20.25.80">
    <property type="entry name" value="WRKY domain"/>
    <property type="match status" value="1"/>
</dbReference>
<feature type="compositionally biased region" description="Polar residues" evidence="12">
    <location>
        <begin position="1002"/>
        <end position="1012"/>
    </location>
</feature>
<dbReference type="PRINTS" id="PR00364">
    <property type="entry name" value="DISEASERSIST"/>
</dbReference>
<keyword evidence="3" id="KW-0433">Leucine-rich repeat</keyword>
<dbReference type="InterPro" id="IPR036388">
    <property type="entry name" value="WH-like_DNA-bd_sf"/>
</dbReference>
<dbReference type="GO" id="GO:0043531">
    <property type="term" value="F:ADP binding"/>
    <property type="evidence" value="ECO:0007669"/>
    <property type="project" value="InterPro"/>
</dbReference>
<dbReference type="Proteomes" id="UP001231189">
    <property type="component" value="Unassembled WGS sequence"/>
</dbReference>
<sequence>MEAAVVVSASRGALGVLLGKLSNLLVGKYKLLKGVRGEIMFLKAELESMYAFLERMSDAEEEPDQQAKCWMEQVRELSYNIEDSVDEFMLCIEREPNSKPRGFRGFIEKSMEFLTKINTRHRISKEFQGLKRSVMEVSERRMRYKVDDIVTKPSHTAVDLRLLSLYAETTGLVGIDGPRDELVQLIMDENSVTAQQLKVLSVVGFGGLGKTTLAKAMYRKLEGQFQHRAILSVSQKPNIRKIFRNILSQVGFVAPEHTNMETWGDDEVIITLQNFLTGKRYFIVIDDIWDETAWNIIRCALPETMNGSRVITTTRIDTVARVCCSNQYDYVYKMKPLTEQDSRKLIFSRVFGSEDACPPYLHEVSAKILKKCGGLPLAIITISSILASKQSKLKGQWEHVLSSLSSNFEVNHTLEGMRQILNLSYISLPHHLRTCMLYFGIYPEDYTIEKNDLVRQWVAQGLISRLHGRDLEDVADGYFNELVNMSIIQPVDTDPNNEVLSCRVHDMMLDLIVQKCREANFVTVIDDLQAIAGLPNKVRRLSLYLDGVIDDTVLGTTQLSQVRALARFGTSTYAPPLLDFKHLRVLTLEFPSGNHEPRIFDLTGMCHLFQLKYLKIVAYGEIALPRKIQGLEQLETLELRISSMVAVPTDVVNLCQLLHLVIPQVTQLPSGIGNMKSLRTLREFSLGLNSVDTIRDLGHLTNLRDLQISSFAGVQLDDVEKGQRMDVLRHSLEKLCNLRYLRMDPYLPNICRDALSSMSASPCLLQRLHVWCMLSRVPKWIGELHNLYDLELVVEVLDDFGILAQLHSLLHLKLHVEATLKDKVTICGSGFPVLNHFIISYIRISNLTFEAGAMPKLKRLEVRFNEQYGAAPVGIEYLSGLTEFSVSNGGYNAEESSRSVSQSALRNAMDMHPCRPAANINRRGNWQYLRRFDDDGFSWRKYGTKNVIGARHPRHYYLCAQRKDCKARKYVQATENDPLLFHVSYFGKHSCAHSAQPRPQRAQGQSFVSKGSVQRMECDSTRNSPTGDMMHRDADYWDNCGFF</sequence>
<feature type="region of interest" description="Disordered" evidence="12">
    <location>
        <begin position="994"/>
        <end position="1025"/>
    </location>
</feature>
<dbReference type="Gene3D" id="1.10.10.10">
    <property type="entry name" value="Winged helix-like DNA-binding domain superfamily/Winged helix DNA-binding domain"/>
    <property type="match status" value="1"/>
</dbReference>
<keyword evidence="8" id="KW-0175">Coiled coil</keyword>
<dbReference type="Gene3D" id="3.40.50.300">
    <property type="entry name" value="P-loop containing nucleotide triphosphate hydrolases"/>
    <property type="match status" value="1"/>
</dbReference>
<evidence type="ECO:0000256" key="2">
    <source>
        <dbReference type="ARBA" id="ARBA00008894"/>
    </source>
</evidence>
<dbReference type="FunFam" id="1.10.10.10:FF:000322">
    <property type="entry name" value="Probable disease resistance protein At1g63360"/>
    <property type="match status" value="1"/>
</dbReference>
<dbReference type="SUPFAM" id="SSF52540">
    <property type="entry name" value="P-loop containing nucleoside triphosphate hydrolases"/>
    <property type="match status" value="1"/>
</dbReference>
<keyword evidence="6" id="KW-0611">Plant defense</keyword>
<dbReference type="InterPro" id="IPR038005">
    <property type="entry name" value="RX-like_CC"/>
</dbReference>
<reference evidence="14" key="1">
    <citation type="submission" date="2023-07" db="EMBL/GenBank/DDBJ databases">
        <title>A chromosome-level genome assembly of Lolium multiflorum.</title>
        <authorList>
            <person name="Chen Y."/>
            <person name="Copetti D."/>
            <person name="Kolliker R."/>
            <person name="Studer B."/>
        </authorList>
    </citation>
    <scope>NUCLEOTIDE SEQUENCE</scope>
    <source>
        <strain evidence="14">02402/16</strain>
        <tissue evidence="14">Leaf</tissue>
    </source>
</reference>
<dbReference type="PANTHER" id="PTHR23155">
    <property type="entry name" value="DISEASE RESISTANCE PROTEIN RP"/>
    <property type="match status" value="1"/>
</dbReference>
<protein>
    <recommendedName>
        <fullName evidence="13">WRKY domain-containing protein</fullName>
    </recommendedName>
</protein>
<dbReference type="GO" id="GO:0003700">
    <property type="term" value="F:DNA-binding transcription factor activity"/>
    <property type="evidence" value="ECO:0007669"/>
    <property type="project" value="InterPro"/>
</dbReference>
<evidence type="ECO:0000256" key="3">
    <source>
        <dbReference type="ARBA" id="ARBA00022614"/>
    </source>
</evidence>